<feature type="compositionally biased region" description="Polar residues" evidence="11">
    <location>
        <begin position="451"/>
        <end position="463"/>
    </location>
</feature>
<dbReference type="EC" id="2.7.11.1" evidence="2"/>
<dbReference type="InterPro" id="IPR007110">
    <property type="entry name" value="Ig-like_dom"/>
</dbReference>
<feature type="compositionally biased region" description="Polar residues" evidence="11">
    <location>
        <begin position="428"/>
        <end position="442"/>
    </location>
</feature>
<feature type="compositionally biased region" description="Basic and acidic residues" evidence="11">
    <location>
        <begin position="324"/>
        <end position="339"/>
    </location>
</feature>
<dbReference type="PANTHER" id="PTHR47091">
    <property type="entry name" value="ALPHA-PROTEIN KINASE 2-RELATED"/>
    <property type="match status" value="1"/>
</dbReference>
<dbReference type="PROSITE" id="PS50835">
    <property type="entry name" value="IG_LIKE"/>
    <property type="match status" value="2"/>
</dbReference>
<evidence type="ECO:0000256" key="11">
    <source>
        <dbReference type="SAM" id="MobiDB-lite"/>
    </source>
</evidence>
<protein>
    <recommendedName>
        <fullName evidence="2">non-specific serine/threonine protein kinase</fullName>
        <ecNumber evidence="2">2.7.11.1</ecNumber>
    </recommendedName>
</protein>
<feature type="compositionally biased region" description="Basic and acidic residues" evidence="11">
    <location>
        <begin position="654"/>
        <end position="694"/>
    </location>
</feature>
<evidence type="ECO:0000256" key="6">
    <source>
        <dbReference type="ARBA" id="ARBA00022777"/>
    </source>
</evidence>
<feature type="compositionally biased region" description="Polar residues" evidence="11">
    <location>
        <begin position="1"/>
        <end position="11"/>
    </location>
</feature>
<evidence type="ECO:0000313" key="14">
    <source>
        <dbReference type="EMBL" id="CAL1595990.1"/>
    </source>
</evidence>
<sequence length="1419" mass="156976">MTRSYSGNGRTSSFNEEEGSSSSNGRNTYLSNVRPENRSTLCSVMAQLTEDVQPSFETTLKSKAVSEKCNVKFTCVVSGYPAPELKWYKDDKEMDRYCGLPKYEIHRNGKTHTLHIYDCTLDDAAIYQVSAVNSKGIVSCSGVLEVGTMSEYQIHQRFFAKLKAKAEKKRLDLEGTNKKDTADKVEKEQPQKSPERTPRKRPIPQRQRNVEEPPESAGDKNMQNTVQEPVPPAFPVAPEVKKDGEPSSVNKKIKISNGTDAQTEPPSSPKSSVSSRSGAQGSAAENHYDGGMGLAQFLAETLQSQAAEEKQANKEETVQGVTDSEAKAQEEDGQQKAGEEAMEQDTLQVRERADQEVKDESKEISGSSTPTPTPTRHEARLHHKGPKELKEHKDHHKPASLTSMLHSVKDFFFGKNKKDTHEHRYHSDSPNTPEQTPPSFYLQSEERSNDDNGMSTEVAQLQDPTPERPHVAEKQEDPCRAEMASESPGRVTVGGSADQAMEVTAEGGPLSRPQLRSEAVGKDDRLLNVKSEDSLDASRPPPDPSHAAVEEATVETRPGLEVVGPVLSQRPHTQNRDFCVPKDMEKADGKVEAEEVIQVPYPIPIINVSCTEEGIEQAASDAVALSVLVTPPIPETAEIRDKTEQTRMAEPTESTEHTSAPREIPEPTDNIERREETEHGDAPGHKERTEKDELPAADNASEVAEFRETSKHRGTCENGERPELKDTTEQHVAAVIEDKKTPEHTEPEPTSKDDTKQNSQMPQGELTEQTVGENRLIVANEPAKSDMNVLSKTVEASIENEITQSLKEARIESFMSVERLSFKPPLYPSLSPASLRKFMSKASGEGEGSADRQSDKAEDSLSGGSTPTSSLSCESSPRLKRRDSLSLIRSATPEELASGARRKIFIPKTKEETEDCSNKKDSPYMSPGQARRASFLQPPTGPNTPPVERRSPLLNRRKATLEVPKVVEEIPVPEEVSIKLEDKSGDKKPDPLKAPQVIRKIRGEPFPDASGHLKLWCQFFNVLSDSTIKWYKEEQEILEVQRSGSDESQVALAIVLASSLDCGVYGCTINNEYGTDTTDFLLSEDVMGEILLKDDLEVGEEIEMTPLMFNRGLGDSGTWGGKFFGRIMTETVHLGAGWTHKTSRVKVIYGLEPVFESGASCIMKIQNPIPYGTKLESNLAERNQEITKQECKVQNMIREYCKIFSAEARVNENFGSALEVVSQYLMYRPANSVPYATVEAELPGLFETYCWVDAGGKLNSKGVSEAEQKCSTFQHWLYEWTHSNLLTTRLEGVDFKLTNVRVVTKSKGYQGLSERGSPDVFDQFVTHHQCNYYCGLLGLRPLKTMDSLQPPIKMKGSRSPLLNRKSGGPGSPHVQKKSSLSPHSQRRAGTSPKVPRKNLEAEDSTGKSRAVDTRCTNGV</sequence>
<feature type="compositionally biased region" description="Basic and acidic residues" evidence="11">
    <location>
        <begin position="348"/>
        <end position="363"/>
    </location>
</feature>
<feature type="compositionally biased region" description="Basic and acidic residues" evidence="11">
    <location>
        <begin position="1397"/>
        <end position="1412"/>
    </location>
</feature>
<feature type="compositionally biased region" description="Basic and acidic residues" evidence="11">
    <location>
        <begin position="736"/>
        <end position="756"/>
    </location>
</feature>
<comment type="catalytic activity">
    <reaction evidence="9">
        <text>L-threonyl-[protein] + ATP = O-phospho-L-threonyl-[protein] + ADP + H(+)</text>
        <dbReference type="Rhea" id="RHEA:46608"/>
        <dbReference type="Rhea" id="RHEA-COMP:11060"/>
        <dbReference type="Rhea" id="RHEA-COMP:11605"/>
        <dbReference type="ChEBI" id="CHEBI:15378"/>
        <dbReference type="ChEBI" id="CHEBI:30013"/>
        <dbReference type="ChEBI" id="CHEBI:30616"/>
        <dbReference type="ChEBI" id="CHEBI:61977"/>
        <dbReference type="ChEBI" id="CHEBI:456216"/>
        <dbReference type="EC" id="2.7.11.1"/>
    </reaction>
</comment>
<feature type="compositionally biased region" description="Basic and acidic residues" evidence="11">
    <location>
        <begin position="307"/>
        <end position="317"/>
    </location>
</feature>
<dbReference type="PANTHER" id="PTHR47091:SF1">
    <property type="entry name" value="ALPHA-PROTEIN KINASE 3"/>
    <property type="match status" value="1"/>
</dbReference>
<feature type="compositionally biased region" description="Basic and acidic residues" evidence="11">
    <location>
        <begin position="637"/>
        <end position="647"/>
    </location>
</feature>
<dbReference type="SUPFAM" id="SSF56112">
    <property type="entry name" value="Protein kinase-like (PK-like)"/>
    <property type="match status" value="1"/>
</dbReference>
<dbReference type="InterPro" id="IPR004166">
    <property type="entry name" value="a-kinase_dom"/>
</dbReference>
<feature type="region of interest" description="Disordered" evidence="11">
    <location>
        <begin position="1348"/>
        <end position="1419"/>
    </location>
</feature>
<feature type="domain" description="Ig-like" evidence="12">
    <location>
        <begin position="989"/>
        <end position="1083"/>
    </location>
</feature>
<feature type="domain" description="Alpha-type protein kinase" evidence="13">
    <location>
        <begin position="1111"/>
        <end position="1342"/>
    </location>
</feature>
<feature type="compositionally biased region" description="Basic and acidic residues" evidence="11">
    <location>
        <begin position="519"/>
        <end position="533"/>
    </location>
</feature>
<keyword evidence="3" id="KW-0723">Serine/threonine-protein kinase</keyword>
<evidence type="ECO:0000256" key="9">
    <source>
        <dbReference type="ARBA" id="ARBA00047899"/>
    </source>
</evidence>
<feature type="region of interest" description="Disordered" evidence="11">
    <location>
        <begin position="415"/>
        <end position="555"/>
    </location>
</feature>
<dbReference type="Gene3D" id="3.20.200.10">
    <property type="entry name" value="MHCK/EF2 kinase"/>
    <property type="match status" value="1"/>
</dbReference>
<dbReference type="InterPro" id="IPR003599">
    <property type="entry name" value="Ig_sub"/>
</dbReference>
<organism evidence="14 15">
    <name type="scientific">Knipowitschia caucasica</name>
    <name type="common">Caucasian dwarf goby</name>
    <name type="synonym">Pomatoschistus caucasicus</name>
    <dbReference type="NCBI Taxonomy" id="637954"/>
    <lineage>
        <taxon>Eukaryota</taxon>
        <taxon>Metazoa</taxon>
        <taxon>Chordata</taxon>
        <taxon>Craniata</taxon>
        <taxon>Vertebrata</taxon>
        <taxon>Euteleostomi</taxon>
        <taxon>Actinopterygii</taxon>
        <taxon>Neopterygii</taxon>
        <taxon>Teleostei</taxon>
        <taxon>Neoteleostei</taxon>
        <taxon>Acanthomorphata</taxon>
        <taxon>Gobiaria</taxon>
        <taxon>Gobiiformes</taxon>
        <taxon>Gobioidei</taxon>
        <taxon>Gobiidae</taxon>
        <taxon>Gobiinae</taxon>
        <taxon>Knipowitschia</taxon>
    </lineage>
</organism>
<feature type="region of interest" description="Disordered" evidence="11">
    <location>
        <begin position="171"/>
        <end position="291"/>
    </location>
</feature>
<evidence type="ECO:0000256" key="1">
    <source>
        <dbReference type="ARBA" id="ARBA00008651"/>
    </source>
</evidence>
<accession>A0AAV2L4D1</accession>
<feature type="domain" description="Ig-like" evidence="12">
    <location>
        <begin position="54"/>
        <end position="150"/>
    </location>
</feature>
<dbReference type="SMART" id="SM00811">
    <property type="entry name" value="Alpha_kinase"/>
    <property type="match status" value="1"/>
</dbReference>
<dbReference type="SMART" id="SM00409">
    <property type="entry name" value="IG"/>
    <property type="match status" value="2"/>
</dbReference>
<name>A0AAV2L4D1_KNICA</name>
<feature type="region of interest" description="Disordered" evidence="11">
    <location>
        <begin position="304"/>
        <end position="403"/>
    </location>
</feature>
<keyword evidence="8" id="KW-0393">Immunoglobulin domain</keyword>
<keyword evidence="5" id="KW-0677">Repeat</keyword>
<keyword evidence="7" id="KW-1015">Disulfide bond</keyword>
<feature type="compositionally biased region" description="Basic and acidic residues" evidence="11">
    <location>
        <begin position="171"/>
        <end position="197"/>
    </location>
</feature>
<dbReference type="InterPro" id="IPR003598">
    <property type="entry name" value="Ig_sub2"/>
</dbReference>
<dbReference type="Gene3D" id="2.60.40.10">
    <property type="entry name" value="Immunoglobulins"/>
    <property type="match status" value="2"/>
</dbReference>
<dbReference type="EMBL" id="OZ035842">
    <property type="protein sequence ID" value="CAL1595990.1"/>
    <property type="molecule type" value="Genomic_DNA"/>
</dbReference>
<evidence type="ECO:0000256" key="8">
    <source>
        <dbReference type="ARBA" id="ARBA00023319"/>
    </source>
</evidence>
<feature type="compositionally biased region" description="Basic and acidic residues" evidence="11">
    <location>
        <begin position="849"/>
        <end position="859"/>
    </location>
</feature>
<dbReference type="GO" id="GO:0055013">
    <property type="term" value="P:cardiac muscle cell development"/>
    <property type="evidence" value="ECO:0007669"/>
    <property type="project" value="TreeGrafter"/>
</dbReference>
<feature type="compositionally biased region" description="Low complexity" evidence="11">
    <location>
        <begin position="860"/>
        <end position="876"/>
    </location>
</feature>
<keyword evidence="15" id="KW-1185">Reference proteome</keyword>
<dbReference type="InterPro" id="IPR013783">
    <property type="entry name" value="Ig-like_fold"/>
</dbReference>
<evidence type="ECO:0000256" key="7">
    <source>
        <dbReference type="ARBA" id="ARBA00023157"/>
    </source>
</evidence>
<feature type="region of interest" description="Disordered" evidence="11">
    <location>
        <begin position="634"/>
        <end position="784"/>
    </location>
</feature>
<dbReference type="Pfam" id="PF07679">
    <property type="entry name" value="I-set"/>
    <property type="match status" value="1"/>
</dbReference>
<dbReference type="GO" id="GO:0004674">
    <property type="term" value="F:protein serine/threonine kinase activity"/>
    <property type="evidence" value="ECO:0007669"/>
    <property type="project" value="UniProtKB-KW"/>
</dbReference>
<feature type="compositionally biased region" description="Basic and acidic residues" evidence="11">
    <location>
        <begin position="704"/>
        <end position="729"/>
    </location>
</feature>
<dbReference type="GO" id="GO:0005524">
    <property type="term" value="F:ATP binding"/>
    <property type="evidence" value="ECO:0007669"/>
    <property type="project" value="InterPro"/>
</dbReference>
<dbReference type="GO" id="GO:0005634">
    <property type="term" value="C:nucleus"/>
    <property type="evidence" value="ECO:0007669"/>
    <property type="project" value="TreeGrafter"/>
</dbReference>
<feature type="region of interest" description="Disordered" evidence="11">
    <location>
        <begin position="838"/>
        <end position="950"/>
    </location>
</feature>
<dbReference type="Pfam" id="PF02816">
    <property type="entry name" value="Alpha_kinase"/>
    <property type="match status" value="1"/>
</dbReference>
<evidence type="ECO:0000256" key="3">
    <source>
        <dbReference type="ARBA" id="ARBA00022527"/>
    </source>
</evidence>
<feature type="compositionally biased region" description="Polar residues" evidence="11">
    <location>
        <begin position="757"/>
        <end position="772"/>
    </location>
</feature>
<evidence type="ECO:0000313" key="15">
    <source>
        <dbReference type="Proteomes" id="UP001497482"/>
    </source>
</evidence>
<feature type="compositionally biased region" description="Basic and acidic residues" evidence="11">
    <location>
        <begin position="416"/>
        <end position="427"/>
    </location>
</feature>
<evidence type="ECO:0000259" key="12">
    <source>
        <dbReference type="PROSITE" id="PS50835"/>
    </source>
</evidence>
<feature type="region of interest" description="Disordered" evidence="11">
    <location>
        <begin position="1"/>
        <end position="32"/>
    </location>
</feature>
<evidence type="ECO:0000256" key="5">
    <source>
        <dbReference type="ARBA" id="ARBA00022737"/>
    </source>
</evidence>
<dbReference type="SMART" id="SM00408">
    <property type="entry name" value="IGc2"/>
    <property type="match status" value="2"/>
</dbReference>
<dbReference type="PROSITE" id="PS51158">
    <property type="entry name" value="ALPHA_KINASE"/>
    <property type="match status" value="1"/>
</dbReference>
<keyword evidence="4" id="KW-0808">Transferase</keyword>
<evidence type="ECO:0000256" key="2">
    <source>
        <dbReference type="ARBA" id="ARBA00012513"/>
    </source>
</evidence>
<reference evidence="14 15" key="1">
    <citation type="submission" date="2024-04" db="EMBL/GenBank/DDBJ databases">
        <authorList>
            <person name="Waldvogel A.-M."/>
            <person name="Schoenle A."/>
        </authorList>
    </citation>
    <scope>NUCLEOTIDE SEQUENCE [LARGE SCALE GENOMIC DNA]</scope>
</reference>
<evidence type="ECO:0000256" key="10">
    <source>
        <dbReference type="ARBA" id="ARBA00048679"/>
    </source>
</evidence>
<gene>
    <name evidence="14" type="ORF">KC01_LOCUS24710</name>
</gene>
<feature type="compositionally biased region" description="Low complexity" evidence="11">
    <location>
        <begin position="269"/>
        <end position="284"/>
    </location>
</feature>
<keyword evidence="6" id="KW-0418">Kinase</keyword>
<dbReference type="SUPFAM" id="SSF48726">
    <property type="entry name" value="Immunoglobulin"/>
    <property type="match status" value="2"/>
</dbReference>
<evidence type="ECO:0000259" key="13">
    <source>
        <dbReference type="PROSITE" id="PS51158"/>
    </source>
</evidence>
<proteinExistence type="inferred from homology"/>
<dbReference type="InterPro" id="IPR013098">
    <property type="entry name" value="Ig_I-set"/>
</dbReference>
<dbReference type="FunFam" id="2.60.40.10:FF:000069">
    <property type="entry name" value="Alpha-protein kinase 3"/>
    <property type="match status" value="1"/>
</dbReference>
<feature type="compositionally biased region" description="Basic and acidic residues" evidence="11">
    <location>
        <begin position="908"/>
        <end position="922"/>
    </location>
</feature>
<evidence type="ECO:0000256" key="4">
    <source>
        <dbReference type="ARBA" id="ARBA00022679"/>
    </source>
</evidence>
<dbReference type="InterPro" id="IPR036179">
    <property type="entry name" value="Ig-like_dom_sf"/>
</dbReference>
<dbReference type="InterPro" id="IPR011009">
    <property type="entry name" value="Kinase-like_dom_sf"/>
</dbReference>
<dbReference type="Proteomes" id="UP001497482">
    <property type="component" value="Chromosome 20"/>
</dbReference>
<feature type="compositionally biased region" description="Basic and acidic residues" evidence="11">
    <location>
        <begin position="465"/>
        <end position="480"/>
    </location>
</feature>
<comment type="similarity">
    <text evidence="1">Belongs to the protein kinase superfamily. Alpha-type protein kinase family. ALPK subfamily.</text>
</comment>
<comment type="catalytic activity">
    <reaction evidence="10">
        <text>L-seryl-[protein] + ATP = O-phospho-L-seryl-[protein] + ADP + H(+)</text>
        <dbReference type="Rhea" id="RHEA:17989"/>
        <dbReference type="Rhea" id="RHEA-COMP:9863"/>
        <dbReference type="Rhea" id="RHEA-COMP:11604"/>
        <dbReference type="ChEBI" id="CHEBI:15378"/>
        <dbReference type="ChEBI" id="CHEBI:29999"/>
        <dbReference type="ChEBI" id="CHEBI:30616"/>
        <dbReference type="ChEBI" id="CHEBI:83421"/>
        <dbReference type="ChEBI" id="CHEBI:456216"/>
        <dbReference type="EC" id="2.7.11.1"/>
    </reaction>
</comment>